<dbReference type="InterPro" id="IPR012337">
    <property type="entry name" value="RNaseH-like_sf"/>
</dbReference>
<protein>
    <recommendedName>
        <fullName evidence="1">Gfd2/YDR514C-like C-terminal domain-containing protein</fullName>
    </recommendedName>
</protein>
<feature type="domain" description="Gfd2/YDR514C-like C-terminal" evidence="1">
    <location>
        <begin position="167"/>
        <end position="361"/>
    </location>
</feature>
<reference evidence="2 3" key="1">
    <citation type="submission" date="2024-02" db="EMBL/GenBank/DDBJ databases">
        <title>A draft genome for the cacao thread blight pathogen Marasmius crinis-equi.</title>
        <authorList>
            <person name="Cohen S.P."/>
            <person name="Baruah I.K."/>
            <person name="Amoako-Attah I."/>
            <person name="Bukari Y."/>
            <person name="Meinhardt L.W."/>
            <person name="Bailey B.A."/>
        </authorList>
    </citation>
    <scope>NUCLEOTIDE SEQUENCE [LARGE SCALE GENOMIC DNA]</scope>
    <source>
        <strain evidence="2 3">GH-76</strain>
    </source>
</reference>
<dbReference type="EMBL" id="JBAHYK010002446">
    <property type="protein sequence ID" value="KAL0565051.1"/>
    <property type="molecule type" value="Genomic_DNA"/>
</dbReference>
<dbReference type="PANTHER" id="PTHR28083:SF1">
    <property type="entry name" value="GOOD FOR FULL DBP5 ACTIVITY PROTEIN 2"/>
    <property type="match status" value="1"/>
</dbReference>
<dbReference type="Pfam" id="PF21762">
    <property type="entry name" value="DEDDh_C"/>
    <property type="match status" value="1"/>
</dbReference>
<name>A0ABR3EQ80_9AGAR</name>
<evidence type="ECO:0000313" key="2">
    <source>
        <dbReference type="EMBL" id="KAL0565051.1"/>
    </source>
</evidence>
<dbReference type="Proteomes" id="UP001465976">
    <property type="component" value="Unassembled WGS sequence"/>
</dbReference>
<accession>A0ABR3EQ80</accession>
<evidence type="ECO:0000313" key="3">
    <source>
        <dbReference type="Proteomes" id="UP001465976"/>
    </source>
</evidence>
<dbReference type="InterPro" id="IPR048519">
    <property type="entry name" value="Gfd2/YDR514C-like_C"/>
</dbReference>
<organism evidence="2 3">
    <name type="scientific">Marasmius crinis-equi</name>
    <dbReference type="NCBI Taxonomy" id="585013"/>
    <lineage>
        <taxon>Eukaryota</taxon>
        <taxon>Fungi</taxon>
        <taxon>Dikarya</taxon>
        <taxon>Basidiomycota</taxon>
        <taxon>Agaricomycotina</taxon>
        <taxon>Agaricomycetes</taxon>
        <taxon>Agaricomycetidae</taxon>
        <taxon>Agaricales</taxon>
        <taxon>Marasmiineae</taxon>
        <taxon>Marasmiaceae</taxon>
        <taxon>Marasmius</taxon>
    </lineage>
</organism>
<comment type="caution">
    <text evidence="2">The sequence shown here is derived from an EMBL/GenBank/DDBJ whole genome shotgun (WGS) entry which is preliminary data.</text>
</comment>
<evidence type="ECO:0000259" key="1">
    <source>
        <dbReference type="Pfam" id="PF21762"/>
    </source>
</evidence>
<dbReference type="InterPro" id="IPR036397">
    <property type="entry name" value="RNaseH_sf"/>
</dbReference>
<dbReference type="InterPro" id="IPR040151">
    <property type="entry name" value="Gfd2/YDR514C-like"/>
</dbReference>
<dbReference type="PANTHER" id="PTHR28083">
    <property type="entry name" value="GOOD FOR FULL DBP5 ACTIVITY PROTEIN 2"/>
    <property type="match status" value="1"/>
</dbReference>
<sequence length="373" mass="42691">MTAPILTGYYRYTDIWFEWCQVLPEKDGQMLKAILAHDAITHPDHPLHVDGVDGVKLYIGTLHTGEERLLFSSKQVDYIRYWLHAMKLTESEIPLPYSDCLLEHGDGEGKDIRFVTEVVYKNGGDLRGAIKVIDKKNKKLKGSSPRLVACRAIFDRVQELFKEKKHVFLAIDLESWERDHQMITELGYSAIHWEGEKEIVEDGHLIVKEHENYRNGTYVADNRYRYNFGTSEVLPKAQFKQRIHKLFEHYQSLGALFLVFHDASGDIKSVSQLDHLQLRSHMRYYRYLKSGMIEAPLDGISYVLPDINTSPDKGLYVVDTSDLFAALEGEGTKNRKGLANVCRLLGIDTRFLHNAGNDAHVCNLGYVHHMGNG</sequence>
<dbReference type="SUPFAM" id="SSF53098">
    <property type="entry name" value="Ribonuclease H-like"/>
    <property type="match status" value="1"/>
</dbReference>
<dbReference type="Gene3D" id="3.30.420.10">
    <property type="entry name" value="Ribonuclease H-like superfamily/Ribonuclease H"/>
    <property type="match status" value="1"/>
</dbReference>
<proteinExistence type="predicted"/>
<keyword evidence="3" id="KW-1185">Reference proteome</keyword>
<gene>
    <name evidence="2" type="ORF">V5O48_016976</name>
</gene>